<dbReference type="EMBL" id="JZRB01000001">
    <property type="protein sequence ID" value="KJV37288.1"/>
    <property type="molecule type" value="Genomic_DNA"/>
</dbReference>
<evidence type="ECO:0000313" key="2">
    <source>
        <dbReference type="EMBL" id="KJV37288.1"/>
    </source>
</evidence>
<proteinExistence type="predicted"/>
<feature type="compositionally biased region" description="Acidic residues" evidence="1">
    <location>
        <begin position="78"/>
        <end position="90"/>
    </location>
</feature>
<protein>
    <submittedName>
        <fullName evidence="2">Uncharacterized protein</fullName>
    </submittedName>
</protein>
<keyword evidence="3" id="KW-1185">Reference proteome</keyword>
<dbReference type="AlphaFoldDB" id="A0A0F3L1E2"/>
<sequence length="100" mass="10766">MSDSIDLLEAVGRDASLRRLPPDLMASALREAGATDALAEAATTGDPRALAGEFGARSMMAAQTYQTPYRDIQAPFREDEEGEGEREGEDQPVPRDPEAD</sequence>
<dbReference type="PATRIC" id="fig|345309.4.peg.50"/>
<reference evidence="2 3" key="1">
    <citation type="submission" date="2015-03" db="EMBL/GenBank/DDBJ databases">
        <title>Draft genome sequence of Luteibacter yeojuensis strain SU11.</title>
        <authorList>
            <person name="Sulaiman J."/>
            <person name="Priya K."/>
            <person name="Chan K.-G."/>
        </authorList>
    </citation>
    <scope>NUCLEOTIDE SEQUENCE [LARGE SCALE GENOMIC DNA]</scope>
    <source>
        <strain evidence="2 3">SU11</strain>
    </source>
</reference>
<accession>A0A0F3L1E2</accession>
<organism evidence="2 3">
    <name type="scientific">Luteibacter yeojuensis</name>
    <dbReference type="NCBI Taxonomy" id="345309"/>
    <lineage>
        <taxon>Bacteria</taxon>
        <taxon>Pseudomonadati</taxon>
        <taxon>Pseudomonadota</taxon>
        <taxon>Gammaproteobacteria</taxon>
        <taxon>Lysobacterales</taxon>
        <taxon>Rhodanobacteraceae</taxon>
        <taxon>Luteibacter</taxon>
    </lineage>
</organism>
<comment type="caution">
    <text evidence="2">The sequence shown here is derived from an EMBL/GenBank/DDBJ whole genome shotgun (WGS) entry which is preliminary data.</text>
</comment>
<evidence type="ECO:0000256" key="1">
    <source>
        <dbReference type="SAM" id="MobiDB-lite"/>
    </source>
</evidence>
<dbReference type="Proteomes" id="UP000033651">
    <property type="component" value="Unassembled WGS sequence"/>
</dbReference>
<feature type="region of interest" description="Disordered" evidence="1">
    <location>
        <begin position="66"/>
        <end position="100"/>
    </location>
</feature>
<dbReference type="OrthoDB" id="5959647at2"/>
<dbReference type="RefSeq" id="WP_045827526.1">
    <property type="nucleotide sequence ID" value="NZ_JZRB01000001.1"/>
</dbReference>
<evidence type="ECO:0000313" key="3">
    <source>
        <dbReference type="Proteomes" id="UP000033651"/>
    </source>
</evidence>
<name>A0A0F3L1E2_9GAMM</name>
<gene>
    <name evidence="2" type="ORF">VI08_00245</name>
</gene>